<dbReference type="GO" id="GO:0017004">
    <property type="term" value="P:cytochrome complex assembly"/>
    <property type="evidence" value="ECO:0007669"/>
    <property type="project" value="UniProtKB-KW"/>
</dbReference>
<sequence length="688" mass="73219">MSRHLLLFLALLVFTTRAGAQFSLGGGGASSEASLVSEATTVSQGETFTIALQLSHPEEWHSYYKNSGGVELPPAIEWKLPDGFTAGPIQWPVPEVKDGYFGKSFVYSGSPVFLVDITAPSTLESGKTLTFTANASWQICKDSCINEDKSLSVTLTTGPRTEVDPAQQALFAGARKSQPVVSPKIKSSAHSEGGDIQLRITDPGITGAPADFIPNERFAQPASAGGSITHDGDAWLVTLKRIKIDAFENAVPQGTSISGILTGAASFAIPATAIGSPPAKPLPFSAYLPILGGMFLGGLILNLMPCVFPVIGLKIMGFVQQAGSDRRKIAFHGVAFAVGVLVSFGVLSGILFAARAATGAGAAATGWGYQLQNPWVMFTLILLMFVLALNMFGLFELGTSATSVGGSLQSKQGLGGSFFSGVLATVVATPCSGPFLGPAIGATITLPAVQFFSSFTAMAIGLSLPYLILSIFPDLLKYLPRPGVWMESFKQAMSFLLFATAGYLLWVYAGQIGLDNMLGPILGLTAIAVAAWIYGRWNLPHRPRNTRWIAMAFTVIFAGGGFLLAKPPEKSALVWEPWSQERVDALLAEGKPVYIDFTAQWCATCQVNKKTAYTKEVIALMKQKGVVALKADKTNPDPKIEAKLQELGRTAIPVNVLQVPKKDAVVTPELLTSGYLKELFTKEIPEKK</sequence>
<dbReference type="GO" id="GO:0045454">
    <property type="term" value="P:cell redox homeostasis"/>
    <property type="evidence" value="ECO:0007669"/>
    <property type="project" value="TreeGrafter"/>
</dbReference>
<keyword evidence="2 6" id="KW-0812">Transmembrane</keyword>
<dbReference type="InterPro" id="IPR028250">
    <property type="entry name" value="DsbDN"/>
</dbReference>
<dbReference type="GO" id="GO:0016020">
    <property type="term" value="C:membrane"/>
    <property type="evidence" value="ECO:0007669"/>
    <property type="project" value="UniProtKB-SubCell"/>
</dbReference>
<dbReference type="RefSeq" id="WP_200350731.1">
    <property type="nucleotide sequence ID" value="NZ_BAABHZ010000008.1"/>
</dbReference>
<protein>
    <submittedName>
        <fullName evidence="10">Thioredoxin family protein</fullName>
    </submittedName>
</protein>
<keyword evidence="5 6" id="KW-0472">Membrane</keyword>
<evidence type="ECO:0000256" key="2">
    <source>
        <dbReference type="ARBA" id="ARBA00022692"/>
    </source>
</evidence>
<dbReference type="CDD" id="cd02953">
    <property type="entry name" value="DsbDgamma"/>
    <property type="match status" value="1"/>
</dbReference>
<feature type="transmembrane region" description="Helical" evidence="6">
    <location>
        <begin position="329"/>
        <end position="354"/>
    </location>
</feature>
<feature type="transmembrane region" description="Helical" evidence="6">
    <location>
        <begin position="286"/>
        <end position="308"/>
    </location>
</feature>
<dbReference type="GO" id="GO:0015035">
    <property type="term" value="F:protein-disulfide reductase activity"/>
    <property type="evidence" value="ECO:0007669"/>
    <property type="project" value="TreeGrafter"/>
</dbReference>
<dbReference type="InterPro" id="IPR036249">
    <property type="entry name" value="Thioredoxin-like_sf"/>
</dbReference>
<proteinExistence type="predicted"/>
<evidence type="ECO:0000256" key="6">
    <source>
        <dbReference type="SAM" id="Phobius"/>
    </source>
</evidence>
<feature type="transmembrane region" description="Helical" evidence="6">
    <location>
        <begin position="547"/>
        <end position="565"/>
    </location>
</feature>
<evidence type="ECO:0000256" key="7">
    <source>
        <dbReference type="SAM" id="SignalP"/>
    </source>
</evidence>
<comment type="subcellular location">
    <subcellularLocation>
        <location evidence="1">Membrane</location>
        <topology evidence="1">Multi-pass membrane protein</topology>
    </subcellularLocation>
</comment>
<dbReference type="EMBL" id="JAENIK010000009">
    <property type="protein sequence ID" value="MBK1815774.1"/>
    <property type="molecule type" value="Genomic_DNA"/>
</dbReference>
<feature type="transmembrane region" description="Helical" evidence="6">
    <location>
        <begin position="517"/>
        <end position="535"/>
    </location>
</feature>
<dbReference type="InterPro" id="IPR003834">
    <property type="entry name" value="Cyt_c_assmbl_TM_dom"/>
</dbReference>
<evidence type="ECO:0000259" key="9">
    <source>
        <dbReference type="Pfam" id="PF11412"/>
    </source>
</evidence>
<feature type="chain" id="PRO_5037464461" evidence="7">
    <location>
        <begin position="21"/>
        <end position="688"/>
    </location>
</feature>
<keyword evidence="7" id="KW-0732">Signal</keyword>
<feature type="transmembrane region" description="Helical" evidence="6">
    <location>
        <begin position="374"/>
        <end position="395"/>
    </location>
</feature>
<dbReference type="Pfam" id="PF11412">
    <property type="entry name" value="DsbD_N"/>
    <property type="match status" value="1"/>
</dbReference>
<evidence type="ECO:0000256" key="4">
    <source>
        <dbReference type="ARBA" id="ARBA00022989"/>
    </source>
</evidence>
<dbReference type="InterPro" id="IPR035671">
    <property type="entry name" value="DsbD_gamma"/>
</dbReference>
<feature type="transmembrane region" description="Helical" evidence="6">
    <location>
        <begin position="448"/>
        <end position="472"/>
    </location>
</feature>
<dbReference type="Pfam" id="PF02683">
    <property type="entry name" value="DsbD_TM"/>
    <property type="match status" value="1"/>
</dbReference>
<feature type="signal peptide" evidence="7">
    <location>
        <begin position="1"/>
        <end position="20"/>
    </location>
</feature>
<evidence type="ECO:0000256" key="1">
    <source>
        <dbReference type="ARBA" id="ARBA00004141"/>
    </source>
</evidence>
<feature type="domain" description="Cytochrome C biogenesis protein transmembrane" evidence="8">
    <location>
        <begin position="290"/>
        <end position="505"/>
    </location>
</feature>
<keyword evidence="11" id="KW-1185">Reference proteome</keyword>
<dbReference type="Pfam" id="PF13899">
    <property type="entry name" value="Thioredoxin_7"/>
    <property type="match status" value="1"/>
</dbReference>
<evidence type="ECO:0000313" key="10">
    <source>
        <dbReference type="EMBL" id="MBK1815774.1"/>
    </source>
</evidence>
<dbReference type="Proteomes" id="UP000600139">
    <property type="component" value="Unassembled WGS sequence"/>
</dbReference>
<evidence type="ECO:0000259" key="8">
    <source>
        <dbReference type="Pfam" id="PF02683"/>
    </source>
</evidence>
<organism evidence="10 11">
    <name type="scientific">Luteolibacter yonseiensis</name>
    <dbReference type="NCBI Taxonomy" id="1144680"/>
    <lineage>
        <taxon>Bacteria</taxon>
        <taxon>Pseudomonadati</taxon>
        <taxon>Verrucomicrobiota</taxon>
        <taxon>Verrucomicrobiia</taxon>
        <taxon>Verrucomicrobiales</taxon>
        <taxon>Verrucomicrobiaceae</taxon>
        <taxon>Luteolibacter</taxon>
    </lineage>
</organism>
<evidence type="ECO:0000313" key="11">
    <source>
        <dbReference type="Proteomes" id="UP000600139"/>
    </source>
</evidence>
<reference evidence="10" key="1">
    <citation type="submission" date="2021-01" db="EMBL/GenBank/DDBJ databases">
        <title>Modified the classification status of verrucomicrobia.</title>
        <authorList>
            <person name="Feng X."/>
        </authorList>
    </citation>
    <scope>NUCLEOTIDE SEQUENCE</scope>
    <source>
        <strain evidence="10">JCM 18052</strain>
    </source>
</reference>
<feature type="transmembrane region" description="Helical" evidence="6">
    <location>
        <begin position="416"/>
        <end position="436"/>
    </location>
</feature>
<gene>
    <name evidence="10" type="ORF">JIN84_09105</name>
</gene>
<feature type="domain" description="Thiol:disulfide interchange protein DsbD N-terminal" evidence="9">
    <location>
        <begin position="41"/>
        <end position="152"/>
    </location>
</feature>
<dbReference type="Gene3D" id="3.40.30.10">
    <property type="entry name" value="Glutaredoxin"/>
    <property type="match status" value="1"/>
</dbReference>
<dbReference type="PANTHER" id="PTHR32234:SF3">
    <property type="entry name" value="SUPPRESSION OF COPPER SENSITIVITY PROTEIN"/>
    <property type="match status" value="1"/>
</dbReference>
<name>A0A934R2Q8_9BACT</name>
<evidence type="ECO:0000256" key="5">
    <source>
        <dbReference type="ARBA" id="ARBA00023136"/>
    </source>
</evidence>
<keyword evidence="3" id="KW-0201">Cytochrome c-type biogenesis</keyword>
<feature type="transmembrane region" description="Helical" evidence="6">
    <location>
        <begin position="492"/>
        <end position="511"/>
    </location>
</feature>
<dbReference type="SUPFAM" id="SSF52833">
    <property type="entry name" value="Thioredoxin-like"/>
    <property type="match status" value="1"/>
</dbReference>
<comment type="caution">
    <text evidence="10">The sequence shown here is derived from an EMBL/GenBank/DDBJ whole genome shotgun (WGS) entry which is preliminary data.</text>
</comment>
<keyword evidence="4 6" id="KW-1133">Transmembrane helix</keyword>
<accession>A0A934R2Q8</accession>
<dbReference type="PANTHER" id="PTHR32234">
    <property type="entry name" value="THIOL:DISULFIDE INTERCHANGE PROTEIN DSBD"/>
    <property type="match status" value="1"/>
</dbReference>
<dbReference type="AlphaFoldDB" id="A0A934R2Q8"/>
<evidence type="ECO:0000256" key="3">
    <source>
        <dbReference type="ARBA" id="ARBA00022748"/>
    </source>
</evidence>